<dbReference type="Pfam" id="PF00732">
    <property type="entry name" value="GMC_oxred_N"/>
    <property type="match status" value="1"/>
</dbReference>
<organism evidence="9 10">
    <name type="scientific">Rhodosalinus halophilus</name>
    <dbReference type="NCBI Taxonomy" id="2259333"/>
    <lineage>
        <taxon>Bacteria</taxon>
        <taxon>Pseudomonadati</taxon>
        <taxon>Pseudomonadota</taxon>
        <taxon>Alphaproteobacteria</taxon>
        <taxon>Rhodobacterales</taxon>
        <taxon>Paracoccaceae</taxon>
        <taxon>Rhodosalinus</taxon>
    </lineage>
</organism>
<evidence type="ECO:0000313" key="10">
    <source>
        <dbReference type="Proteomes" id="UP000253370"/>
    </source>
</evidence>
<keyword evidence="10" id="KW-1185">Reference proteome</keyword>
<dbReference type="GO" id="GO:0008812">
    <property type="term" value="F:choline dehydrogenase activity"/>
    <property type="evidence" value="ECO:0007669"/>
    <property type="project" value="UniProtKB-EC"/>
</dbReference>
<feature type="domain" description="Glucose-methanol-choline oxidoreductase N-terminal" evidence="8">
    <location>
        <begin position="253"/>
        <end position="267"/>
    </location>
</feature>
<dbReference type="GO" id="GO:0016020">
    <property type="term" value="C:membrane"/>
    <property type="evidence" value="ECO:0007669"/>
    <property type="project" value="TreeGrafter"/>
</dbReference>
<evidence type="ECO:0000313" key="9">
    <source>
        <dbReference type="EMBL" id="RBI86382.1"/>
    </source>
</evidence>
<keyword evidence="3 6" id="KW-0285">Flavoprotein</keyword>
<dbReference type="GO" id="GO:0019285">
    <property type="term" value="P:glycine betaine biosynthetic process from choline"/>
    <property type="evidence" value="ECO:0007669"/>
    <property type="project" value="TreeGrafter"/>
</dbReference>
<sequence>MQPDIIIVGAGSAGAVLANRLTEDGRLRVLLLEAGPKDGALSLRAPAAMVQNLTSHRYNWAYPGEPEPGLDGRSFVHDRGRVLGGSSSINGMVWIRGHARDYDTWRQRGCEGWSFAEVLPYFRRAESYAGGADDFRGGEGPMRIARPRPDHPLSRAFLEAGRQAGYPETEDICGARQEGFGVLDRSVHQGVRWSTARGYLDPARGRDNLEIRTDATVKRVVLREGRAAGVELRRPDGATEVIEAAREVILSAGAVGSPHLLMLSGIGPAAQLAEHGIAVARDIPGVGQNLNDHPDYVLKWRATKPVSVWPQTRFPRRYIEGVRWLLNGEGVVGTNHFDVVAAIRSRPGVDYPDLQLTIAPIAMQGLTWEPVADHSFQIHVGLMRAASRGEITLRAPDPLMPPRILCNYLSQRSDVDAMLAGIRLTRDLVAQPAFDGLRGEEIAPGEPVRDEAALEAALRANCLSQWHLSGTARMGPADDVGAVVDPQGRVHGVPGLRVIDASVMPEVVNSNTNAPTIMIAEKLADAVLGRAPLPAAQVEAQDAPQPVSPA</sequence>
<gene>
    <name evidence="9" type="ORF">DRV85_06450</name>
</gene>
<protein>
    <submittedName>
        <fullName evidence="9">Choline dehydrogenase</fullName>
        <ecNumber evidence="9">1.1.99.1</ecNumber>
    </submittedName>
</protein>
<dbReference type="Gene3D" id="3.50.50.60">
    <property type="entry name" value="FAD/NAD(P)-binding domain"/>
    <property type="match status" value="1"/>
</dbReference>
<dbReference type="NCBIfam" id="NF002550">
    <property type="entry name" value="PRK02106.1"/>
    <property type="match status" value="1"/>
</dbReference>
<dbReference type="EC" id="1.1.99.1" evidence="9"/>
<dbReference type="InterPro" id="IPR007867">
    <property type="entry name" value="GMC_OxRtase_C"/>
</dbReference>
<comment type="caution">
    <text evidence="9">The sequence shown here is derived from an EMBL/GenBank/DDBJ whole genome shotgun (WGS) entry which is preliminary data.</text>
</comment>
<name>A0A365UAZ5_9RHOB</name>
<evidence type="ECO:0000256" key="5">
    <source>
        <dbReference type="PIRSR" id="PIRSR000137-2"/>
    </source>
</evidence>
<feature type="binding site" evidence="5">
    <location>
        <position position="82"/>
    </location>
    <ligand>
        <name>FAD</name>
        <dbReference type="ChEBI" id="CHEBI:57692"/>
    </ligand>
</feature>
<evidence type="ECO:0000256" key="2">
    <source>
        <dbReference type="ARBA" id="ARBA00010790"/>
    </source>
</evidence>
<comment type="similarity">
    <text evidence="2 6">Belongs to the GMC oxidoreductase family.</text>
</comment>
<dbReference type="PANTHER" id="PTHR11552">
    <property type="entry name" value="GLUCOSE-METHANOL-CHOLINE GMC OXIDOREDUCTASE"/>
    <property type="match status" value="1"/>
</dbReference>
<dbReference type="PROSITE" id="PS00623">
    <property type="entry name" value="GMC_OXRED_1"/>
    <property type="match status" value="1"/>
</dbReference>
<dbReference type="Pfam" id="PF05199">
    <property type="entry name" value="GMC_oxred_C"/>
    <property type="match status" value="1"/>
</dbReference>
<feature type="domain" description="Glucose-methanol-choline oxidoreductase N-terminal" evidence="7">
    <location>
        <begin position="80"/>
        <end position="103"/>
    </location>
</feature>
<dbReference type="PIRSF" id="PIRSF000137">
    <property type="entry name" value="Alcohol_oxidase"/>
    <property type="match status" value="1"/>
</dbReference>
<dbReference type="SUPFAM" id="SSF54373">
    <property type="entry name" value="FAD-linked reductases, C-terminal domain"/>
    <property type="match status" value="1"/>
</dbReference>
<dbReference type="AlphaFoldDB" id="A0A365UAZ5"/>
<dbReference type="RefSeq" id="WP_113288619.1">
    <property type="nucleotide sequence ID" value="NZ_QNTQ01000005.1"/>
</dbReference>
<accession>A0A365UAZ5</accession>
<dbReference type="PROSITE" id="PS00624">
    <property type="entry name" value="GMC_OXRED_2"/>
    <property type="match status" value="1"/>
</dbReference>
<dbReference type="Gene3D" id="3.30.560.10">
    <property type="entry name" value="Glucose Oxidase, domain 3"/>
    <property type="match status" value="1"/>
</dbReference>
<dbReference type="InterPro" id="IPR036188">
    <property type="entry name" value="FAD/NAD-bd_sf"/>
</dbReference>
<feature type="binding site" evidence="5">
    <location>
        <begin position="466"/>
        <end position="467"/>
    </location>
    <ligand>
        <name>FAD</name>
        <dbReference type="ChEBI" id="CHEBI:57692"/>
    </ligand>
</feature>
<dbReference type="InterPro" id="IPR000172">
    <property type="entry name" value="GMC_OxRdtase_N"/>
</dbReference>
<dbReference type="Proteomes" id="UP000253370">
    <property type="component" value="Unassembled WGS sequence"/>
</dbReference>
<evidence type="ECO:0000259" key="7">
    <source>
        <dbReference type="PROSITE" id="PS00623"/>
    </source>
</evidence>
<dbReference type="EMBL" id="QNTQ01000005">
    <property type="protein sequence ID" value="RBI86382.1"/>
    <property type="molecule type" value="Genomic_DNA"/>
</dbReference>
<keyword evidence="4 5" id="KW-0274">FAD</keyword>
<keyword evidence="9" id="KW-0560">Oxidoreductase</keyword>
<dbReference type="SUPFAM" id="SSF51905">
    <property type="entry name" value="FAD/NAD(P)-binding domain"/>
    <property type="match status" value="1"/>
</dbReference>
<dbReference type="PANTHER" id="PTHR11552:SF147">
    <property type="entry name" value="CHOLINE DEHYDROGENASE, MITOCHONDRIAL"/>
    <property type="match status" value="1"/>
</dbReference>
<evidence type="ECO:0000256" key="3">
    <source>
        <dbReference type="ARBA" id="ARBA00022630"/>
    </source>
</evidence>
<dbReference type="OrthoDB" id="9785276at2"/>
<reference evidence="9 10" key="1">
    <citation type="submission" date="2018-07" db="EMBL/GenBank/DDBJ databases">
        <title>Rhodosalinus sp. strain E84T genomic sequence and assembly.</title>
        <authorList>
            <person name="Liu Z.-W."/>
            <person name="Lu D.-C."/>
        </authorList>
    </citation>
    <scope>NUCLEOTIDE SEQUENCE [LARGE SCALE GENOMIC DNA]</scope>
    <source>
        <strain evidence="9 10">E84</strain>
    </source>
</reference>
<dbReference type="GO" id="GO:0050660">
    <property type="term" value="F:flavin adenine dinucleotide binding"/>
    <property type="evidence" value="ECO:0007669"/>
    <property type="project" value="InterPro"/>
</dbReference>
<feature type="binding site" evidence="5">
    <location>
        <position position="217"/>
    </location>
    <ligand>
        <name>FAD</name>
        <dbReference type="ChEBI" id="CHEBI:57692"/>
    </ligand>
</feature>
<evidence type="ECO:0000256" key="6">
    <source>
        <dbReference type="RuleBase" id="RU003968"/>
    </source>
</evidence>
<feature type="binding site" evidence="5">
    <location>
        <begin position="90"/>
        <end position="93"/>
    </location>
    <ligand>
        <name>FAD</name>
        <dbReference type="ChEBI" id="CHEBI:57692"/>
    </ligand>
</feature>
<proteinExistence type="inferred from homology"/>
<evidence type="ECO:0000256" key="1">
    <source>
        <dbReference type="ARBA" id="ARBA00001974"/>
    </source>
</evidence>
<comment type="cofactor">
    <cofactor evidence="1 5">
        <name>FAD</name>
        <dbReference type="ChEBI" id="CHEBI:57692"/>
    </cofactor>
</comment>
<dbReference type="InterPro" id="IPR012132">
    <property type="entry name" value="GMC_OxRdtase"/>
</dbReference>
<evidence type="ECO:0000259" key="8">
    <source>
        <dbReference type="PROSITE" id="PS00624"/>
    </source>
</evidence>
<evidence type="ECO:0000256" key="4">
    <source>
        <dbReference type="ARBA" id="ARBA00022827"/>
    </source>
</evidence>